<accession>A0A2P2PQJ3</accession>
<reference evidence="1" key="1">
    <citation type="submission" date="2018-02" db="EMBL/GenBank/DDBJ databases">
        <title>Rhizophora mucronata_Transcriptome.</title>
        <authorList>
            <person name="Meera S.P."/>
            <person name="Sreeshan A."/>
            <person name="Augustine A."/>
        </authorList>
    </citation>
    <scope>NUCLEOTIDE SEQUENCE</scope>
    <source>
        <tissue evidence="1">Leaf</tissue>
    </source>
</reference>
<sequence>MLTSRQIGILPSTLFHFTLRILSLENSSKPFFWGLSLGDCS</sequence>
<dbReference type="EMBL" id="GGEC01076499">
    <property type="protein sequence ID" value="MBX56983.1"/>
    <property type="molecule type" value="Transcribed_RNA"/>
</dbReference>
<organism evidence="1">
    <name type="scientific">Rhizophora mucronata</name>
    <name type="common">Asiatic mangrove</name>
    <dbReference type="NCBI Taxonomy" id="61149"/>
    <lineage>
        <taxon>Eukaryota</taxon>
        <taxon>Viridiplantae</taxon>
        <taxon>Streptophyta</taxon>
        <taxon>Embryophyta</taxon>
        <taxon>Tracheophyta</taxon>
        <taxon>Spermatophyta</taxon>
        <taxon>Magnoliopsida</taxon>
        <taxon>eudicotyledons</taxon>
        <taxon>Gunneridae</taxon>
        <taxon>Pentapetalae</taxon>
        <taxon>rosids</taxon>
        <taxon>fabids</taxon>
        <taxon>Malpighiales</taxon>
        <taxon>Rhizophoraceae</taxon>
        <taxon>Rhizophora</taxon>
    </lineage>
</organism>
<protein>
    <submittedName>
        <fullName evidence="1">Uncharacterized protein</fullName>
    </submittedName>
</protein>
<proteinExistence type="predicted"/>
<evidence type="ECO:0000313" key="1">
    <source>
        <dbReference type="EMBL" id="MBX56983.1"/>
    </source>
</evidence>
<name>A0A2P2PQJ3_RHIMU</name>
<dbReference type="AlphaFoldDB" id="A0A2P2PQJ3"/>